<reference evidence="8" key="1">
    <citation type="journal article" date="2023" name="Mol. Phylogenet. Evol.">
        <title>Genome-scale phylogeny and comparative genomics of the fungal order Sordariales.</title>
        <authorList>
            <person name="Hensen N."/>
            <person name="Bonometti L."/>
            <person name="Westerberg I."/>
            <person name="Brannstrom I.O."/>
            <person name="Guillou S."/>
            <person name="Cros-Aarteil S."/>
            <person name="Calhoun S."/>
            <person name="Haridas S."/>
            <person name="Kuo A."/>
            <person name="Mondo S."/>
            <person name="Pangilinan J."/>
            <person name="Riley R."/>
            <person name="LaButti K."/>
            <person name="Andreopoulos B."/>
            <person name="Lipzen A."/>
            <person name="Chen C."/>
            <person name="Yan M."/>
            <person name="Daum C."/>
            <person name="Ng V."/>
            <person name="Clum A."/>
            <person name="Steindorff A."/>
            <person name="Ohm R.A."/>
            <person name="Martin F."/>
            <person name="Silar P."/>
            <person name="Natvig D.O."/>
            <person name="Lalanne C."/>
            <person name="Gautier V."/>
            <person name="Ament-Velasquez S.L."/>
            <person name="Kruys A."/>
            <person name="Hutchinson M.I."/>
            <person name="Powell A.J."/>
            <person name="Barry K."/>
            <person name="Miller A.N."/>
            <person name="Grigoriev I.V."/>
            <person name="Debuchy R."/>
            <person name="Gladieux P."/>
            <person name="Hiltunen Thoren M."/>
            <person name="Johannesson H."/>
        </authorList>
    </citation>
    <scope>NUCLEOTIDE SEQUENCE</scope>
    <source>
        <strain evidence="8">SMH4131-1</strain>
    </source>
</reference>
<dbReference type="AlphaFoldDB" id="A0AAE0J3N0"/>
<keyword evidence="6" id="KW-0186">Copper</keyword>
<dbReference type="GO" id="GO:0016020">
    <property type="term" value="C:membrane"/>
    <property type="evidence" value="ECO:0007669"/>
    <property type="project" value="UniProtKB-SubCell"/>
</dbReference>
<keyword evidence="3 6" id="KW-0812">Transmembrane</keyword>
<name>A0AAE0J3N0_9PEZI</name>
<evidence type="ECO:0000256" key="5">
    <source>
        <dbReference type="ARBA" id="ARBA00023136"/>
    </source>
</evidence>
<sequence>MTLPVTCFECPTLQWGMPKDPSRTAESLCCVLSAEDCRHILDFDCKRPSLLLNNRVKNVSFIGPGWAVSTKAQYAGTIIAVIIFTFTLELLRRLGRQYDRHLVNKKNSGGNFFEQLLRALLYTLQVINAYTLILFAVSFNVGVIVAIFVGTYFAFLVSSWGEPTRGKPKPEKKEAEAVPSSRV</sequence>
<keyword evidence="6" id="KW-0813">Transport</keyword>
<feature type="compositionally biased region" description="Basic and acidic residues" evidence="7">
    <location>
        <begin position="164"/>
        <end position="176"/>
    </location>
</feature>
<dbReference type="PANTHER" id="PTHR12483">
    <property type="entry name" value="SOLUTE CARRIER FAMILY 31 COPPER TRANSPORTERS"/>
    <property type="match status" value="1"/>
</dbReference>
<comment type="similarity">
    <text evidence="2 6">Belongs to the copper transporter (Ctr) (TC 1.A.56) family. SLC31A subfamily.</text>
</comment>
<keyword evidence="6" id="KW-0187">Copper transport</keyword>
<evidence type="ECO:0000256" key="1">
    <source>
        <dbReference type="ARBA" id="ARBA00004141"/>
    </source>
</evidence>
<organism evidence="8 9">
    <name type="scientific">Cercophora scortea</name>
    <dbReference type="NCBI Taxonomy" id="314031"/>
    <lineage>
        <taxon>Eukaryota</taxon>
        <taxon>Fungi</taxon>
        <taxon>Dikarya</taxon>
        <taxon>Ascomycota</taxon>
        <taxon>Pezizomycotina</taxon>
        <taxon>Sordariomycetes</taxon>
        <taxon>Sordariomycetidae</taxon>
        <taxon>Sordariales</taxon>
        <taxon>Lasiosphaeriaceae</taxon>
        <taxon>Cercophora</taxon>
    </lineage>
</organism>
<comment type="subcellular location">
    <subcellularLocation>
        <location evidence="1 6">Membrane</location>
        <topology evidence="1 6">Multi-pass membrane protein</topology>
    </subcellularLocation>
</comment>
<dbReference type="InterPro" id="IPR007274">
    <property type="entry name" value="Cop_transporter"/>
</dbReference>
<feature type="region of interest" description="Disordered" evidence="7">
    <location>
        <begin position="162"/>
        <end position="183"/>
    </location>
</feature>
<evidence type="ECO:0000313" key="8">
    <source>
        <dbReference type="EMBL" id="KAK3335937.1"/>
    </source>
</evidence>
<dbReference type="Proteomes" id="UP001286456">
    <property type="component" value="Unassembled WGS sequence"/>
</dbReference>
<evidence type="ECO:0000256" key="7">
    <source>
        <dbReference type="SAM" id="MobiDB-lite"/>
    </source>
</evidence>
<keyword evidence="6" id="KW-0406">Ion transport</keyword>
<keyword evidence="5 6" id="KW-0472">Membrane</keyword>
<feature type="transmembrane region" description="Helical" evidence="6">
    <location>
        <begin position="74"/>
        <end position="95"/>
    </location>
</feature>
<comment type="caution">
    <text evidence="8">The sequence shown here is derived from an EMBL/GenBank/DDBJ whole genome shotgun (WGS) entry which is preliminary data.</text>
</comment>
<evidence type="ECO:0000256" key="6">
    <source>
        <dbReference type="RuleBase" id="RU367022"/>
    </source>
</evidence>
<accession>A0AAE0J3N0</accession>
<evidence type="ECO:0000256" key="3">
    <source>
        <dbReference type="ARBA" id="ARBA00022692"/>
    </source>
</evidence>
<evidence type="ECO:0000256" key="4">
    <source>
        <dbReference type="ARBA" id="ARBA00022989"/>
    </source>
</evidence>
<gene>
    <name evidence="8" type="ORF">B0T19DRAFT_23911</name>
</gene>
<evidence type="ECO:0000313" key="9">
    <source>
        <dbReference type="Proteomes" id="UP001286456"/>
    </source>
</evidence>
<evidence type="ECO:0000256" key="2">
    <source>
        <dbReference type="ARBA" id="ARBA00006921"/>
    </source>
</evidence>
<reference evidence="8" key="2">
    <citation type="submission" date="2023-06" db="EMBL/GenBank/DDBJ databases">
        <authorList>
            <consortium name="Lawrence Berkeley National Laboratory"/>
            <person name="Haridas S."/>
            <person name="Hensen N."/>
            <person name="Bonometti L."/>
            <person name="Westerberg I."/>
            <person name="Brannstrom I.O."/>
            <person name="Guillou S."/>
            <person name="Cros-Aarteil S."/>
            <person name="Calhoun S."/>
            <person name="Kuo A."/>
            <person name="Mondo S."/>
            <person name="Pangilinan J."/>
            <person name="Riley R."/>
            <person name="Labutti K."/>
            <person name="Andreopoulos B."/>
            <person name="Lipzen A."/>
            <person name="Chen C."/>
            <person name="Yanf M."/>
            <person name="Daum C."/>
            <person name="Ng V."/>
            <person name="Clum A."/>
            <person name="Steindorff A."/>
            <person name="Ohm R."/>
            <person name="Martin F."/>
            <person name="Silar P."/>
            <person name="Natvig D."/>
            <person name="Lalanne C."/>
            <person name="Gautier V."/>
            <person name="Ament-Velasquez S.L."/>
            <person name="Kruys A."/>
            <person name="Hutchinson M.I."/>
            <person name="Powell A.J."/>
            <person name="Barry K."/>
            <person name="Miller A.N."/>
            <person name="Grigoriev I.V."/>
            <person name="Debuchy R."/>
            <person name="Gladieux P."/>
            <person name="Thoren M.H."/>
            <person name="Johannesson H."/>
        </authorList>
    </citation>
    <scope>NUCLEOTIDE SEQUENCE</scope>
    <source>
        <strain evidence="8">SMH4131-1</strain>
    </source>
</reference>
<dbReference type="GO" id="GO:0005375">
    <property type="term" value="F:copper ion transmembrane transporter activity"/>
    <property type="evidence" value="ECO:0007669"/>
    <property type="project" value="UniProtKB-UniRule"/>
</dbReference>
<feature type="transmembrane region" description="Helical" evidence="6">
    <location>
        <begin position="143"/>
        <end position="161"/>
    </location>
</feature>
<dbReference type="EMBL" id="JAUEPO010000001">
    <property type="protein sequence ID" value="KAK3335937.1"/>
    <property type="molecule type" value="Genomic_DNA"/>
</dbReference>
<keyword evidence="9" id="KW-1185">Reference proteome</keyword>
<keyword evidence="4 6" id="KW-1133">Transmembrane helix</keyword>
<dbReference type="Pfam" id="PF04145">
    <property type="entry name" value="Ctr"/>
    <property type="match status" value="2"/>
</dbReference>
<proteinExistence type="inferred from homology"/>
<protein>
    <recommendedName>
        <fullName evidence="6">Copper transport protein</fullName>
    </recommendedName>
</protein>
<dbReference type="PANTHER" id="PTHR12483:SF73">
    <property type="entry name" value="COPPER TRANSPORT PROTEIN CTR3"/>
    <property type="match status" value="1"/>
</dbReference>